<organism evidence="2 3">
    <name type="scientific">Brassica napus</name>
    <name type="common">Rape</name>
    <dbReference type="NCBI Taxonomy" id="3708"/>
    <lineage>
        <taxon>Eukaryota</taxon>
        <taxon>Viridiplantae</taxon>
        <taxon>Streptophyta</taxon>
        <taxon>Embryophyta</taxon>
        <taxon>Tracheophyta</taxon>
        <taxon>Spermatophyta</taxon>
        <taxon>Magnoliopsida</taxon>
        <taxon>eudicotyledons</taxon>
        <taxon>Gunneridae</taxon>
        <taxon>Pentapetalae</taxon>
        <taxon>rosids</taxon>
        <taxon>malvids</taxon>
        <taxon>Brassicales</taxon>
        <taxon>Brassicaceae</taxon>
        <taxon>Brassiceae</taxon>
        <taxon>Brassica</taxon>
    </lineage>
</organism>
<feature type="region of interest" description="Disordered" evidence="1">
    <location>
        <begin position="304"/>
        <end position="337"/>
    </location>
</feature>
<name>A0ABQ8B2F4_BRANA</name>
<feature type="region of interest" description="Disordered" evidence="1">
    <location>
        <begin position="141"/>
        <end position="170"/>
    </location>
</feature>
<accession>A0ABQ8B2F4</accession>
<gene>
    <name evidence="2" type="ORF">HID58_048553</name>
</gene>
<evidence type="ECO:0000313" key="3">
    <source>
        <dbReference type="Proteomes" id="UP000824890"/>
    </source>
</evidence>
<evidence type="ECO:0000256" key="1">
    <source>
        <dbReference type="SAM" id="MobiDB-lite"/>
    </source>
</evidence>
<feature type="compositionally biased region" description="Low complexity" evidence="1">
    <location>
        <begin position="159"/>
        <end position="170"/>
    </location>
</feature>
<proteinExistence type="predicted"/>
<keyword evidence="3" id="KW-1185">Reference proteome</keyword>
<evidence type="ECO:0000313" key="2">
    <source>
        <dbReference type="EMBL" id="KAH0898985.1"/>
    </source>
</evidence>
<sequence length="337" mass="36236">MENWLRSPGELIRGTIELAGEPTGNTVVLAGRAGPCHGRARRRLDRQHGRARRARWLVSRPCSPATRPASQPCSPGELARVAAELAGRSVSAVREMSGSKGDEAMAKYKKALEVMSARKAAPKRVSPTEDDDKVQIIRSSKCQAVSAAAPSSSKKKSKASGSSPKGSPSAPYDWATMLTNLNAKVFPSTPGLLATEADSSMAPGMEGAASTKVEMDTLASQLREEKDASLAKDKEFKALRLKVRNQEKAGELAATENAMAVNGAKVVARWELMREWLSGQTDSWDPVNTLEQYKTVKITEAELQGLPAPSFEYEPQVPSDEEVKKTPEPAADDPPAN</sequence>
<protein>
    <submittedName>
        <fullName evidence="2">Uncharacterized protein</fullName>
    </submittedName>
</protein>
<dbReference type="Proteomes" id="UP000824890">
    <property type="component" value="Unassembled WGS sequence"/>
</dbReference>
<reference evidence="2 3" key="1">
    <citation type="submission" date="2021-05" db="EMBL/GenBank/DDBJ databases">
        <title>Genome Assembly of Synthetic Allotetraploid Brassica napus Reveals Homoeologous Exchanges between Subgenomes.</title>
        <authorList>
            <person name="Davis J.T."/>
        </authorList>
    </citation>
    <scope>NUCLEOTIDE SEQUENCE [LARGE SCALE GENOMIC DNA]</scope>
    <source>
        <strain evidence="3">cv. Da-Ae</strain>
        <tissue evidence="2">Seedling</tissue>
    </source>
</reference>
<dbReference type="EMBL" id="JAGKQM010000012">
    <property type="protein sequence ID" value="KAH0898985.1"/>
    <property type="molecule type" value="Genomic_DNA"/>
</dbReference>
<comment type="caution">
    <text evidence="2">The sequence shown here is derived from an EMBL/GenBank/DDBJ whole genome shotgun (WGS) entry which is preliminary data.</text>
</comment>